<dbReference type="CDD" id="cd07719">
    <property type="entry name" value="arylsulfatase_AtsA-like_MBL-fold"/>
    <property type="match status" value="1"/>
</dbReference>
<keyword evidence="5" id="KW-1185">Reference proteome</keyword>
<feature type="domain" description="Metallo-beta-lactamase" evidence="3">
    <location>
        <begin position="46"/>
        <end position="258"/>
    </location>
</feature>
<feature type="chain" id="PRO_5047156539" evidence="2">
    <location>
        <begin position="23"/>
        <end position="306"/>
    </location>
</feature>
<evidence type="ECO:0000256" key="1">
    <source>
        <dbReference type="ARBA" id="ARBA00022801"/>
    </source>
</evidence>
<sequence>MLGLRMLILGALLCGVTVEAVAQSCADAIAVQVLGSGGPEGQNGRASAGYLVWLDGRARMLIDLGGGSFARFGASGARFADLDLIALTHLHADHATDLPALLKRGYFSPRTRALPIAGPTGGGQYPGLEGYLQGLLGPSVGAFRYLAGYLDGSDGLAALERRTLDATSRKPLSVLATDSYQVSAMGVTHGPVPALAYRVDIGDQRIVFSGDLNGDDPAFIDFARDAEVLIMDHAIPEDAGAVAARLHPRPSEIAAIAREAGVEHLVLSHLMRRSEADLDASRARIADEYSGRVSVAADLDCYALHP</sequence>
<protein>
    <submittedName>
        <fullName evidence="4">Ribonuclease Z</fullName>
    </submittedName>
</protein>
<reference evidence="4 5" key="1">
    <citation type="journal article" date="2023" name="Microorganisms">
        <title>Thiorhodovibrio frisius and Trv. litoralis spp. nov., Two Novel Members from a Clade of Fastidious Purple Sulfur Bacteria That Exhibit Unique Red-Shifted Light-Harvesting Capabilities.</title>
        <authorList>
            <person name="Methner A."/>
            <person name="Kuzyk S.B."/>
            <person name="Petersen J."/>
            <person name="Bauer S."/>
            <person name="Brinkmann H."/>
            <person name="Sichau K."/>
            <person name="Wanner G."/>
            <person name="Wolf J."/>
            <person name="Neumann-Schaal M."/>
            <person name="Henke P."/>
            <person name="Tank M."/>
            <person name="Sproer C."/>
            <person name="Bunk B."/>
            <person name="Overmann J."/>
        </authorList>
    </citation>
    <scope>NUCLEOTIDE SEQUENCE [LARGE SCALE GENOMIC DNA]</scope>
    <source>
        <strain evidence="4 5">DSM 6702</strain>
    </source>
</reference>
<evidence type="ECO:0000259" key="3">
    <source>
        <dbReference type="SMART" id="SM00849"/>
    </source>
</evidence>
<dbReference type="PANTHER" id="PTHR46018:SF2">
    <property type="entry name" value="ZINC PHOSPHODIESTERASE ELAC PROTEIN 1"/>
    <property type="match status" value="1"/>
</dbReference>
<dbReference type="PANTHER" id="PTHR46018">
    <property type="entry name" value="ZINC PHOSPHODIESTERASE ELAC PROTEIN 1"/>
    <property type="match status" value="1"/>
</dbReference>
<dbReference type="Gene3D" id="3.60.15.10">
    <property type="entry name" value="Ribonuclease Z/Hydroxyacylglutathione hydrolase-like"/>
    <property type="match status" value="1"/>
</dbReference>
<gene>
    <name evidence="4" type="ORF">Thiowin_02430</name>
</gene>
<dbReference type="Pfam" id="PF00753">
    <property type="entry name" value="Lactamase_B"/>
    <property type="match status" value="1"/>
</dbReference>
<dbReference type="InterPro" id="IPR036866">
    <property type="entry name" value="RibonucZ/Hydroxyglut_hydro"/>
</dbReference>
<accession>A0ABZ0SA56</accession>
<dbReference type="EMBL" id="CP121472">
    <property type="protein sequence ID" value="WPL17419.1"/>
    <property type="molecule type" value="Genomic_DNA"/>
</dbReference>
<dbReference type="SUPFAM" id="SSF56281">
    <property type="entry name" value="Metallo-hydrolase/oxidoreductase"/>
    <property type="match status" value="1"/>
</dbReference>
<name>A0ABZ0SA56_9GAMM</name>
<keyword evidence="2" id="KW-0732">Signal</keyword>
<evidence type="ECO:0000256" key="2">
    <source>
        <dbReference type="SAM" id="SignalP"/>
    </source>
</evidence>
<feature type="signal peptide" evidence="2">
    <location>
        <begin position="1"/>
        <end position="22"/>
    </location>
</feature>
<evidence type="ECO:0000313" key="5">
    <source>
        <dbReference type="Proteomes" id="UP001432180"/>
    </source>
</evidence>
<keyword evidence="1" id="KW-0378">Hydrolase</keyword>
<dbReference type="Proteomes" id="UP001432180">
    <property type="component" value="Chromosome"/>
</dbReference>
<organism evidence="4 5">
    <name type="scientific">Thiorhodovibrio winogradskyi</name>
    <dbReference type="NCBI Taxonomy" id="77007"/>
    <lineage>
        <taxon>Bacteria</taxon>
        <taxon>Pseudomonadati</taxon>
        <taxon>Pseudomonadota</taxon>
        <taxon>Gammaproteobacteria</taxon>
        <taxon>Chromatiales</taxon>
        <taxon>Chromatiaceae</taxon>
        <taxon>Thiorhodovibrio</taxon>
    </lineage>
</organism>
<proteinExistence type="predicted"/>
<evidence type="ECO:0000313" key="4">
    <source>
        <dbReference type="EMBL" id="WPL17419.1"/>
    </source>
</evidence>
<dbReference type="RefSeq" id="WP_328987929.1">
    <property type="nucleotide sequence ID" value="NZ_CP121472.1"/>
</dbReference>
<dbReference type="InterPro" id="IPR044094">
    <property type="entry name" value="AtsA-like_MBL-fold"/>
</dbReference>
<dbReference type="SMART" id="SM00849">
    <property type="entry name" value="Lactamase_B"/>
    <property type="match status" value="1"/>
</dbReference>
<dbReference type="InterPro" id="IPR001279">
    <property type="entry name" value="Metallo-B-lactamas"/>
</dbReference>